<evidence type="ECO:0000256" key="5">
    <source>
        <dbReference type="ARBA" id="ARBA00023136"/>
    </source>
</evidence>
<dbReference type="RefSeq" id="WP_014889052.1">
    <property type="nucleotide sequence ID" value="NC_018420.1"/>
</dbReference>
<dbReference type="Pfam" id="PF09976">
    <property type="entry name" value="TPR_21"/>
    <property type="match status" value="1"/>
</dbReference>
<dbReference type="SUPFAM" id="SSF48452">
    <property type="entry name" value="TPR-like"/>
    <property type="match status" value="1"/>
</dbReference>
<keyword evidence="6" id="KW-0143">Chaperone</keyword>
<dbReference type="OrthoDB" id="9789675at2"/>
<dbReference type="GO" id="GO:0044877">
    <property type="term" value="F:protein-containing complex binding"/>
    <property type="evidence" value="ECO:0007669"/>
    <property type="project" value="InterPro"/>
</dbReference>
<dbReference type="STRING" id="134287.A35E_00463"/>
<dbReference type="InterPro" id="IPR011990">
    <property type="entry name" value="TPR-like_helical_dom_sf"/>
</dbReference>
<keyword evidence="5 9" id="KW-0472">Membrane</keyword>
<comment type="subcellular location">
    <subcellularLocation>
        <location evidence="1">Cell membrane</location>
        <topology evidence="1">Single-pass type II membrane protein</topology>
    </subcellularLocation>
</comment>
<evidence type="ECO:0000256" key="1">
    <source>
        <dbReference type="ARBA" id="ARBA00004401"/>
    </source>
</evidence>
<evidence type="ECO:0000256" key="4">
    <source>
        <dbReference type="ARBA" id="ARBA00022989"/>
    </source>
</evidence>
<dbReference type="AlphaFoldDB" id="J3TZ61"/>
<gene>
    <name evidence="11" type="ORF">A35E_00463</name>
</gene>
<evidence type="ECO:0000313" key="12">
    <source>
        <dbReference type="Proteomes" id="UP000003937"/>
    </source>
</evidence>
<protein>
    <recommendedName>
        <fullName evidence="8">Ancillary SecYEG translocon subunit</fullName>
    </recommendedName>
</protein>
<evidence type="ECO:0000256" key="3">
    <source>
        <dbReference type="ARBA" id="ARBA00022692"/>
    </source>
</evidence>
<evidence type="ECO:0000256" key="9">
    <source>
        <dbReference type="SAM" id="Phobius"/>
    </source>
</evidence>
<keyword evidence="12" id="KW-1185">Reference proteome</keyword>
<evidence type="ECO:0000313" key="11">
    <source>
        <dbReference type="EMBL" id="AFP85755.1"/>
    </source>
</evidence>
<dbReference type="GO" id="GO:0005886">
    <property type="term" value="C:plasma membrane"/>
    <property type="evidence" value="ECO:0007669"/>
    <property type="project" value="UniProtKB-SubCell"/>
</dbReference>
<dbReference type="PANTHER" id="PTHR38035:SF1">
    <property type="entry name" value="ANCILLARY SECYEG TRANSLOCON SUBUNIT"/>
    <property type="match status" value="1"/>
</dbReference>
<evidence type="ECO:0000259" key="10">
    <source>
        <dbReference type="Pfam" id="PF09976"/>
    </source>
</evidence>
<evidence type="ECO:0000256" key="8">
    <source>
        <dbReference type="ARBA" id="ARBA00024235"/>
    </source>
</evidence>
<dbReference type="PANTHER" id="PTHR38035">
    <property type="entry name" value="UPF0070 PROTEIN YFGM"/>
    <property type="match status" value="1"/>
</dbReference>
<dbReference type="HOGENOM" id="CLU_084785_0_0_6"/>
<evidence type="ECO:0000256" key="2">
    <source>
        <dbReference type="ARBA" id="ARBA00022475"/>
    </source>
</evidence>
<keyword evidence="2" id="KW-1003">Cell membrane</keyword>
<name>J3TZ61_9ENTR</name>
<keyword evidence="4 9" id="KW-1133">Transmembrane helix</keyword>
<proteinExistence type="inferred from homology"/>
<reference evidence="11 12" key="1">
    <citation type="journal article" date="2012" name="Mol. Biol. Evol.">
        <title>Genome reduction and co-evolution between the primary and secondary bacterial symbionts of psyllids.</title>
        <authorList>
            <person name="Sloan D.B."/>
            <person name="Moran N.A."/>
        </authorList>
    </citation>
    <scope>NUCLEOTIDE SEQUENCE [LARGE SCALE GENOMIC DNA]</scope>
    <source>
        <strain evidence="11">Hcub_S</strain>
    </source>
</reference>
<evidence type="ECO:0000256" key="6">
    <source>
        <dbReference type="ARBA" id="ARBA00023186"/>
    </source>
</evidence>
<keyword evidence="3 9" id="KW-0812">Transmembrane</keyword>
<dbReference type="KEGG" id="sehc:A35E_00463"/>
<feature type="transmembrane region" description="Helical" evidence="9">
    <location>
        <begin position="24"/>
        <end position="42"/>
    </location>
</feature>
<feature type="domain" description="Ancillary SecYEG translocon subunit/Cell division coordinator CpoB TPR" evidence="10">
    <location>
        <begin position="16"/>
        <end position="206"/>
    </location>
</feature>
<dbReference type="Proteomes" id="UP000003937">
    <property type="component" value="Chromosome"/>
</dbReference>
<comment type="similarity">
    <text evidence="7">Belongs to the YfgM family.</text>
</comment>
<dbReference type="InterPro" id="IPR026039">
    <property type="entry name" value="YfgM"/>
</dbReference>
<evidence type="ECO:0000256" key="7">
    <source>
        <dbReference type="ARBA" id="ARBA00024197"/>
    </source>
</evidence>
<organism evidence="11 12">
    <name type="scientific">secondary endosymbiont of Heteropsylla cubana</name>
    <dbReference type="NCBI Taxonomy" id="134287"/>
    <lineage>
        <taxon>Bacteria</taxon>
        <taxon>Pseudomonadati</taxon>
        <taxon>Pseudomonadota</taxon>
        <taxon>Gammaproteobacteria</taxon>
        <taxon>Enterobacterales</taxon>
        <taxon>Enterobacteriaceae</taxon>
        <taxon>aphid secondary symbionts</taxon>
    </lineage>
</organism>
<sequence length="207" mass="23902" precursor="true">MNLCTANKKRCSLFFHFFISYKKSLAIGIAFSISALILWCYWNQYQHNNDVMIKESYTWRQLHTALNKKTADSRLLNIVQYYSNIKSNNYDAFVSMDLARRFIEKGDFLKAENQLKKSLIQTRDSNLQSLIRLRLARLQLEQKHINSALKTLTKIKGEGWIALVADIYGDIQSIKGNNKEARAAYKQALCSGALKMLVRIKLDNLPS</sequence>
<accession>J3TZ61</accession>
<dbReference type="Gene3D" id="1.25.40.10">
    <property type="entry name" value="Tetratricopeptide repeat domain"/>
    <property type="match status" value="1"/>
</dbReference>
<dbReference type="EMBL" id="CP003547">
    <property type="protein sequence ID" value="AFP85755.1"/>
    <property type="molecule type" value="Genomic_DNA"/>
</dbReference>
<dbReference type="InterPro" id="IPR018704">
    <property type="entry name" value="SecYEG/CpoB_TPR"/>
</dbReference>